<sequence length="139" mass="15284">MTRLSSILTILTIAISGTTAFMLPFSTHDQQRLLAATTASDDEIDFDAPILKNPVMKTDAPTVLDHEIQIVDDECYLGRYGQYAECVDFDPIHEATNVGKSTKYLAQESIEAKAAFEMPDFTAIGEEISAAFGKLFSKK</sequence>
<organism evidence="2">
    <name type="scientific">Skeletonema marinoi</name>
    <dbReference type="NCBI Taxonomy" id="267567"/>
    <lineage>
        <taxon>Eukaryota</taxon>
        <taxon>Sar</taxon>
        <taxon>Stramenopiles</taxon>
        <taxon>Ochrophyta</taxon>
        <taxon>Bacillariophyta</taxon>
        <taxon>Coscinodiscophyceae</taxon>
        <taxon>Thalassiosirophycidae</taxon>
        <taxon>Thalassiosirales</taxon>
        <taxon>Skeletonemataceae</taxon>
        <taxon>Skeletonema</taxon>
        <taxon>Skeletonema marinoi-dohrnii complex</taxon>
    </lineage>
</organism>
<gene>
    <name evidence="2" type="ORF">SMAR0320_LOCUS6106</name>
</gene>
<name>A0A7S2PC76_9STRA</name>
<proteinExistence type="predicted"/>
<feature type="signal peptide" evidence="1">
    <location>
        <begin position="1"/>
        <end position="20"/>
    </location>
</feature>
<feature type="chain" id="PRO_5031314553" evidence="1">
    <location>
        <begin position="21"/>
        <end position="139"/>
    </location>
</feature>
<evidence type="ECO:0000313" key="2">
    <source>
        <dbReference type="EMBL" id="CAD9588549.1"/>
    </source>
</evidence>
<dbReference type="AlphaFoldDB" id="A0A7S2PC76"/>
<evidence type="ECO:0000256" key="1">
    <source>
        <dbReference type="SAM" id="SignalP"/>
    </source>
</evidence>
<keyword evidence="1" id="KW-0732">Signal</keyword>
<protein>
    <submittedName>
        <fullName evidence="2">Uncharacterized protein</fullName>
    </submittedName>
</protein>
<dbReference type="EMBL" id="HBGZ01008553">
    <property type="protein sequence ID" value="CAD9588549.1"/>
    <property type="molecule type" value="Transcribed_RNA"/>
</dbReference>
<accession>A0A7S2PC76</accession>
<reference evidence="2" key="1">
    <citation type="submission" date="2021-01" db="EMBL/GenBank/DDBJ databases">
        <authorList>
            <person name="Corre E."/>
            <person name="Pelletier E."/>
            <person name="Niang G."/>
            <person name="Scheremetjew M."/>
            <person name="Finn R."/>
            <person name="Kale V."/>
            <person name="Holt S."/>
            <person name="Cochrane G."/>
            <person name="Meng A."/>
            <person name="Brown T."/>
            <person name="Cohen L."/>
        </authorList>
    </citation>
    <scope>NUCLEOTIDE SEQUENCE</scope>
    <source>
        <strain evidence="2">SM1012Den-03</strain>
    </source>
</reference>